<accession>A0ABQ4MJC3</accession>
<gene>
    <name evidence="1" type="ORF">J42TS3_51180</name>
</gene>
<dbReference type="RefSeq" id="WP_213656782.1">
    <property type="nucleotide sequence ID" value="NZ_BOSL01000030.1"/>
</dbReference>
<dbReference type="InterPro" id="IPR011335">
    <property type="entry name" value="Restrct_endonuc-II-like"/>
</dbReference>
<dbReference type="Gene3D" id="3.40.960.10">
    <property type="entry name" value="VSR Endonuclease"/>
    <property type="match status" value="1"/>
</dbReference>
<proteinExistence type="predicted"/>
<dbReference type="SUPFAM" id="SSF52980">
    <property type="entry name" value="Restriction endonuclease-like"/>
    <property type="match status" value="1"/>
</dbReference>
<dbReference type="SUPFAM" id="SSF46785">
    <property type="entry name" value="Winged helix' DNA-binding domain"/>
    <property type="match status" value="1"/>
</dbReference>
<evidence type="ECO:0000313" key="1">
    <source>
        <dbReference type="EMBL" id="GIP56083.1"/>
    </source>
</evidence>
<reference evidence="1 2" key="1">
    <citation type="submission" date="2021-03" db="EMBL/GenBank/DDBJ databases">
        <title>Antimicrobial resistance genes in bacteria isolated from Japanese honey, and their potential for conferring macrolide and lincosamide resistance in the American foulbrood pathogen Paenibacillus larvae.</title>
        <authorList>
            <person name="Okamoto M."/>
            <person name="Kumagai M."/>
            <person name="Kanamori H."/>
            <person name="Takamatsu D."/>
        </authorList>
    </citation>
    <scope>NUCLEOTIDE SEQUENCE [LARGE SCALE GENOMIC DNA]</scope>
    <source>
        <strain evidence="1 2">J42TS3</strain>
    </source>
</reference>
<name>A0ABQ4MJC3_9BACL</name>
<dbReference type="InterPro" id="IPR036390">
    <property type="entry name" value="WH_DNA-bd_sf"/>
</dbReference>
<evidence type="ECO:0000313" key="2">
    <source>
        <dbReference type="Proteomes" id="UP000679992"/>
    </source>
</evidence>
<organism evidence="1 2">
    <name type="scientific">Paenibacillus vini</name>
    <dbReference type="NCBI Taxonomy" id="1476024"/>
    <lineage>
        <taxon>Bacteria</taxon>
        <taxon>Bacillati</taxon>
        <taxon>Bacillota</taxon>
        <taxon>Bacilli</taxon>
        <taxon>Bacillales</taxon>
        <taxon>Paenibacillaceae</taxon>
        <taxon>Paenibacillus</taxon>
    </lineage>
</organism>
<evidence type="ECO:0008006" key="3">
    <source>
        <dbReference type="Google" id="ProtNLM"/>
    </source>
</evidence>
<sequence>MGFSEAHTLFVNRHLTARQGERLRRLKEEHGHAEKLFLELVWWPAFGQFQHLHPEYEVSDFKDGYRYLDFAYIRTGMRLAIEIDGFGPHWRNISRHQFSDHCRRQNDLVTDGWKVLRFTYDDVKESPRYCQLKLQQFIGRWLGEEKHVLDADWIEKEVVRLFMREGRPLTPTEICNYMGFQNKKARRLLWRMSEKGWIRPASGQERVRSYCLDLEGKDYQL</sequence>
<keyword evidence="2" id="KW-1185">Reference proteome</keyword>
<comment type="caution">
    <text evidence="1">The sequence shown here is derived from an EMBL/GenBank/DDBJ whole genome shotgun (WGS) entry which is preliminary data.</text>
</comment>
<protein>
    <recommendedName>
        <fullName evidence="3">DNA-binding response regulator</fullName>
    </recommendedName>
</protein>
<dbReference type="Proteomes" id="UP000679992">
    <property type="component" value="Unassembled WGS sequence"/>
</dbReference>
<dbReference type="EMBL" id="BOSL01000030">
    <property type="protein sequence ID" value="GIP56083.1"/>
    <property type="molecule type" value="Genomic_DNA"/>
</dbReference>